<dbReference type="Proteomes" id="UP000186221">
    <property type="component" value="Unassembled WGS sequence"/>
</dbReference>
<protein>
    <submittedName>
        <fullName evidence="2">Uncharacterized protein</fullName>
    </submittedName>
</protein>
<dbReference type="EMBL" id="FTOG01000001">
    <property type="protein sequence ID" value="SIS43449.1"/>
    <property type="molecule type" value="Genomic_DNA"/>
</dbReference>
<dbReference type="AlphaFoldDB" id="A0A1N7J2C9"/>
<keyword evidence="1" id="KW-0812">Transmembrane</keyword>
<keyword evidence="3" id="KW-1185">Reference proteome</keyword>
<accession>A0A1N7J2C9</accession>
<feature type="transmembrane region" description="Helical" evidence="1">
    <location>
        <begin position="304"/>
        <end position="324"/>
    </location>
</feature>
<evidence type="ECO:0000313" key="3">
    <source>
        <dbReference type="Proteomes" id="UP000186221"/>
    </source>
</evidence>
<sequence length="332" mass="35561">MIFRTPILTLLLVSALAILVALGAAWFGQRVLRQWDLASGSRAQLVMERRTELISTLFAMVMLAEAVALFLFVFNADRMAALFVGAMCAVGTLNVNAYGFPALYAKISVFFAAAVWLVIDHVDRLGRDYPLTRAKYALVLAIAPLVLLAGGLELTYYLGLKTDVITSCCSKLFTPANAGLSDEMAAVDPALALWALAGAEALVLGLGAYAVQTGRGHGAFALAGAGFFAVAMTAIISVISLYIYENPNHHCPFCILQREYGYIGYAFYIPLFGATALALGLGAVAPFKRRDSLRAPLPPVLKRLTLWAMAGFAAFGAVTIYAILRSHLILLG</sequence>
<name>A0A1N7J2C9_9RHOB</name>
<feature type="transmembrane region" description="Helical" evidence="1">
    <location>
        <begin position="53"/>
        <end position="73"/>
    </location>
</feature>
<feature type="transmembrane region" description="Helical" evidence="1">
    <location>
        <begin position="134"/>
        <end position="152"/>
    </location>
</feature>
<feature type="transmembrane region" description="Helical" evidence="1">
    <location>
        <begin position="218"/>
        <end position="243"/>
    </location>
</feature>
<keyword evidence="1" id="KW-1133">Transmembrane helix</keyword>
<feature type="transmembrane region" description="Helical" evidence="1">
    <location>
        <begin position="191"/>
        <end position="211"/>
    </location>
</feature>
<feature type="transmembrane region" description="Helical" evidence="1">
    <location>
        <begin position="263"/>
        <end position="284"/>
    </location>
</feature>
<dbReference type="RefSeq" id="WP_076483232.1">
    <property type="nucleotide sequence ID" value="NZ_FTOG01000001.1"/>
</dbReference>
<dbReference type="OrthoDB" id="9788139at2"/>
<gene>
    <name evidence="2" type="ORF">SAMN05421580_101265</name>
</gene>
<evidence type="ECO:0000313" key="2">
    <source>
        <dbReference type="EMBL" id="SIS43449.1"/>
    </source>
</evidence>
<keyword evidence="1" id="KW-0472">Membrane</keyword>
<evidence type="ECO:0000256" key="1">
    <source>
        <dbReference type="SAM" id="Phobius"/>
    </source>
</evidence>
<organism evidence="2 3">
    <name type="scientific">Rhodobacter aestuarii</name>
    <dbReference type="NCBI Taxonomy" id="453582"/>
    <lineage>
        <taxon>Bacteria</taxon>
        <taxon>Pseudomonadati</taxon>
        <taxon>Pseudomonadota</taxon>
        <taxon>Alphaproteobacteria</taxon>
        <taxon>Rhodobacterales</taxon>
        <taxon>Rhodobacter group</taxon>
        <taxon>Rhodobacter</taxon>
    </lineage>
</organism>
<proteinExistence type="predicted"/>
<dbReference type="STRING" id="453582.SAMN05421580_101265"/>
<feature type="transmembrane region" description="Helical" evidence="1">
    <location>
        <begin position="103"/>
        <end position="122"/>
    </location>
</feature>
<reference evidence="3" key="1">
    <citation type="submission" date="2017-01" db="EMBL/GenBank/DDBJ databases">
        <authorList>
            <person name="Varghese N."/>
            <person name="Submissions S."/>
        </authorList>
    </citation>
    <scope>NUCLEOTIDE SEQUENCE [LARGE SCALE GENOMIC DNA]</scope>
    <source>
        <strain evidence="3">DSM 19945</strain>
    </source>
</reference>